<accession>A0A0X3NT98</accession>
<dbReference type="AlphaFoldDB" id="A0A0X3NT98"/>
<dbReference type="EMBL" id="GEEE01022518">
    <property type="protein sequence ID" value="JAP40707.1"/>
    <property type="molecule type" value="Transcribed_RNA"/>
</dbReference>
<feature type="non-terminal residue" evidence="1">
    <location>
        <position position="1"/>
    </location>
</feature>
<name>A0A0X3NT98_SCHSO</name>
<gene>
    <name evidence="1" type="ORF">TR125027</name>
</gene>
<protein>
    <submittedName>
        <fullName evidence="1">Uncharacterized protein</fullName>
    </submittedName>
</protein>
<proteinExistence type="predicted"/>
<organism evidence="1">
    <name type="scientific">Schistocephalus solidus</name>
    <name type="common">Tapeworm</name>
    <dbReference type="NCBI Taxonomy" id="70667"/>
    <lineage>
        <taxon>Eukaryota</taxon>
        <taxon>Metazoa</taxon>
        <taxon>Spiralia</taxon>
        <taxon>Lophotrochozoa</taxon>
        <taxon>Platyhelminthes</taxon>
        <taxon>Cestoda</taxon>
        <taxon>Eucestoda</taxon>
        <taxon>Diphyllobothriidea</taxon>
        <taxon>Diphyllobothriidae</taxon>
        <taxon>Schistocephalus</taxon>
    </lineage>
</organism>
<evidence type="ECO:0000313" key="1">
    <source>
        <dbReference type="EMBL" id="JAP40707.1"/>
    </source>
</evidence>
<reference evidence="1" key="1">
    <citation type="submission" date="2016-01" db="EMBL/GenBank/DDBJ databases">
        <title>Reference transcriptome for the parasite Schistocephalus solidus: insights into the molecular evolution of parasitism.</title>
        <authorList>
            <person name="Hebert F.O."/>
            <person name="Grambauer S."/>
            <person name="Barber I."/>
            <person name="Landry C.R."/>
            <person name="Aubin-Horth N."/>
        </authorList>
    </citation>
    <scope>NUCLEOTIDE SEQUENCE</scope>
</reference>
<sequence>VAAAAVVVEAPDFDCQRSRCSADALTRRERAAPDAVPSRRASSFDVSLRHLAGAVVPQAVAAKARGNTGARTCRCRPCRPPENRNEGRRNPACPGHPASLCVPFRQDGRQARHFPFLLLDHTFLLVLGLQAIPEAHPLLAAPEVLAFQLDPSGLWLPSPIFRVDPDHPFLPLQTRLCHLYNPSLMARFHHNGSIPPT</sequence>